<evidence type="ECO:0000313" key="2">
    <source>
        <dbReference type="Proteomes" id="UP000828941"/>
    </source>
</evidence>
<comment type="caution">
    <text evidence="1">The sequence shown here is derived from an EMBL/GenBank/DDBJ whole genome shotgun (WGS) entry which is preliminary data.</text>
</comment>
<sequence length="87" mass="10165">MEIHNIKQEEYTKIQSENDNLKYYAVPLDRDRDISRYWEDIAVLRGKSIGFCSSLFNFLATLSQRLIQTNKLTHPPATAFSLSLRSR</sequence>
<keyword evidence="2" id="KW-1185">Reference proteome</keyword>
<dbReference type="EMBL" id="CM039431">
    <property type="protein sequence ID" value="KAI4337403.1"/>
    <property type="molecule type" value="Genomic_DNA"/>
</dbReference>
<organism evidence="1 2">
    <name type="scientific">Bauhinia variegata</name>
    <name type="common">Purple orchid tree</name>
    <name type="synonym">Phanera variegata</name>
    <dbReference type="NCBI Taxonomy" id="167791"/>
    <lineage>
        <taxon>Eukaryota</taxon>
        <taxon>Viridiplantae</taxon>
        <taxon>Streptophyta</taxon>
        <taxon>Embryophyta</taxon>
        <taxon>Tracheophyta</taxon>
        <taxon>Spermatophyta</taxon>
        <taxon>Magnoliopsida</taxon>
        <taxon>eudicotyledons</taxon>
        <taxon>Gunneridae</taxon>
        <taxon>Pentapetalae</taxon>
        <taxon>rosids</taxon>
        <taxon>fabids</taxon>
        <taxon>Fabales</taxon>
        <taxon>Fabaceae</taxon>
        <taxon>Cercidoideae</taxon>
        <taxon>Cercideae</taxon>
        <taxon>Bauhiniinae</taxon>
        <taxon>Bauhinia</taxon>
    </lineage>
</organism>
<proteinExistence type="predicted"/>
<dbReference type="Proteomes" id="UP000828941">
    <property type="component" value="Chromosome 6"/>
</dbReference>
<name>A0ACB9NLW3_BAUVA</name>
<protein>
    <submittedName>
        <fullName evidence="1">Uncharacterized protein</fullName>
    </submittedName>
</protein>
<reference evidence="1 2" key="1">
    <citation type="journal article" date="2022" name="DNA Res.">
        <title>Chromosomal-level genome assembly of the orchid tree Bauhinia variegata (Leguminosae; Cercidoideae) supports the allotetraploid origin hypothesis of Bauhinia.</title>
        <authorList>
            <person name="Zhong Y."/>
            <person name="Chen Y."/>
            <person name="Zheng D."/>
            <person name="Pang J."/>
            <person name="Liu Y."/>
            <person name="Luo S."/>
            <person name="Meng S."/>
            <person name="Qian L."/>
            <person name="Wei D."/>
            <person name="Dai S."/>
            <person name="Zhou R."/>
        </authorList>
    </citation>
    <scope>NUCLEOTIDE SEQUENCE [LARGE SCALE GENOMIC DNA]</scope>
    <source>
        <strain evidence="1">BV-YZ2020</strain>
    </source>
</reference>
<gene>
    <name evidence="1" type="ORF">L6164_015825</name>
</gene>
<evidence type="ECO:0000313" key="1">
    <source>
        <dbReference type="EMBL" id="KAI4337403.1"/>
    </source>
</evidence>
<accession>A0ACB9NLW3</accession>